<dbReference type="Pfam" id="PF02706">
    <property type="entry name" value="Wzz"/>
    <property type="match status" value="1"/>
</dbReference>
<evidence type="ECO:0000256" key="5">
    <source>
        <dbReference type="ARBA" id="ARBA00023136"/>
    </source>
</evidence>
<proteinExistence type="predicted"/>
<comment type="subcellular location">
    <subcellularLocation>
        <location evidence="1">Cell membrane</location>
        <topology evidence="1">Multi-pass membrane protein</topology>
    </subcellularLocation>
</comment>
<keyword evidence="5 7" id="KW-0472">Membrane</keyword>
<evidence type="ECO:0000256" key="7">
    <source>
        <dbReference type="SAM" id="Phobius"/>
    </source>
</evidence>
<keyword evidence="11" id="KW-1185">Reference proteome</keyword>
<dbReference type="EMBL" id="QNRH01000001">
    <property type="protein sequence ID" value="RBO98442.1"/>
    <property type="molecule type" value="Genomic_DNA"/>
</dbReference>
<evidence type="ECO:0000259" key="9">
    <source>
        <dbReference type="Pfam" id="PF13807"/>
    </source>
</evidence>
<feature type="domain" description="Polysaccharide chain length determinant N-terminal" evidence="8">
    <location>
        <begin position="57"/>
        <end position="149"/>
    </location>
</feature>
<sequence length="510" mass="55186">MYTLQELAQKAKTAPVTTRGEDNLGQKQAEMQAAVPVTAHETVPPVVYQQGWVFPLISFSDIINWLLRYWLLILLMAALGAAAGIAFGKTAKPRFTAGTDILVSPSNLQLVPNDVYATSMQAESQLMDVESKLRVLTSGNVLQRVVDELKLQDDPEFNGTETSLLSALVGSAKKDADGMDPAQAKNISALRELSSRIDARRPERSYLINLSAWAREPEKAVLLANAVAKAFQEEVAQNEQDGAARAARALTEPLNELKQAATEAEMKVAQFRNAQGLQTGNAGGLVSAQSLTETNTQLVGALSRQAEAKSRYDELTSAKNQALDPSATLQSSTLTALRTQYATLKQRVDAMTMTYGPRYPELVSAQSQLSGLQAQISQETSRILRAAKLDLEQANSVVETLRRQTETARSAVSLDTDAQVTLNDLERDRLAKTTLYQTYLTRAQEIAQRQQIDTTNIRIVSTALPPKSRSWPPGTALLAIAGAIVGGGMGGGLALLFGFVGAMRGQRRTV</sequence>
<gene>
    <name evidence="10" type="ORF">DFR47_10137</name>
</gene>
<comment type="caution">
    <text evidence="10">The sequence shown here is derived from an EMBL/GenBank/DDBJ whole genome shotgun (WGS) entry which is preliminary data.</text>
</comment>
<dbReference type="OrthoDB" id="230260at2"/>
<evidence type="ECO:0000256" key="6">
    <source>
        <dbReference type="SAM" id="Coils"/>
    </source>
</evidence>
<dbReference type="RefSeq" id="WP_113942425.1">
    <property type="nucleotide sequence ID" value="NZ_JBHEEG010000003.1"/>
</dbReference>
<keyword evidence="6" id="KW-0175">Coiled coil</keyword>
<dbReference type="InterPro" id="IPR050445">
    <property type="entry name" value="Bact_polysacc_biosynth/exp"/>
</dbReference>
<dbReference type="Proteomes" id="UP000252893">
    <property type="component" value="Unassembled WGS sequence"/>
</dbReference>
<accession>A0A366E7Y8</accession>
<dbReference type="InterPro" id="IPR032807">
    <property type="entry name" value="GNVR"/>
</dbReference>
<dbReference type="Pfam" id="PF13807">
    <property type="entry name" value="GNVR"/>
    <property type="match status" value="1"/>
</dbReference>
<feature type="transmembrane region" description="Helical" evidence="7">
    <location>
        <begin position="69"/>
        <end position="87"/>
    </location>
</feature>
<dbReference type="PANTHER" id="PTHR32309">
    <property type="entry name" value="TYROSINE-PROTEIN KINASE"/>
    <property type="match status" value="1"/>
</dbReference>
<evidence type="ECO:0000313" key="11">
    <source>
        <dbReference type="Proteomes" id="UP000252893"/>
    </source>
</evidence>
<name>A0A366E7Y8_9HYPH</name>
<keyword evidence="2" id="KW-1003">Cell membrane</keyword>
<feature type="transmembrane region" description="Helical" evidence="7">
    <location>
        <begin position="476"/>
        <end position="500"/>
    </location>
</feature>
<evidence type="ECO:0000259" key="8">
    <source>
        <dbReference type="Pfam" id="PF02706"/>
    </source>
</evidence>
<dbReference type="PANTHER" id="PTHR32309:SF13">
    <property type="entry name" value="FERRIC ENTEROBACTIN TRANSPORT PROTEIN FEPE"/>
    <property type="match status" value="1"/>
</dbReference>
<keyword evidence="4 7" id="KW-1133">Transmembrane helix</keyword>
<keyword evidence="3 7" id="KW-0812">Transmembrane</keyword>
<evidence type="ECO:0000256" key="2">
    <source>
        <dbReference type="ARBA" id="ARBA00022475"/>
    </source>
</evidence>
<dbReference type="GO" id="GO:0004713">
    <property type="term" value="F:protein tyrosine kinase activity"/>
    <property type="evidence" value="ECO:0007669"/>
    <property type="project" value="TreeGrafter"/>
</dbReference>
<dbReference type="GO" id="GO:0005886">
    <property type="term" value="C:plasma membrane"/>
    <property type="evidence" value="ECO:0007669"/>
    <property type="project" value="UniProtKB-SubCell"/>
</dbReference>
<evidence type="ECO:0000256" key="4">
    <source>
        <dbReference type="ARBA" id="ARBA00022989"/>
    </source>
</evidence>
<feature type="coiled-coil region" evidence="6">
    <location>
        <begin position="384"/>
        <end position="411"/>
    </location>
</feature>
<reference evidence="10 11" key="1">
    <citation type="submission" date="2018-06" db="EMBL/GenBank/DDBJ databases">
        <title>Genomic Encyclopedia of Type Strains, Phase IV (KMG-IV): sequencing the most valuable type-strain genomes for metagenomic binning, comparative biology and taxonomic classification.</title>
        <authorList>
            <person name="Goeker M."/>
        </authorList>
    </citation>
    <scope>NUCLEOTIDE SEQUENCE [LARGE SCALE GENOMIC DNA]</scope>
    <source>
        <strain evidence="10 11">DSM 25619</strain>
    </source>
</reference>
<protein>
    <submittedName>
        <fullName evidence="10">Uncharacterized protein involved in exopolysaccharide biosynthesis</fullName>
    </submittedName>
</protein>
<dbReference type="AlphaFoldDB" id="A0A366E7Y8"/>
<evidence type="ECO:0000256" key="3">
    <source>
        <dbReference type="ARBA" id="ARBA00022692"/>
    </source>
</evidence>
<organism evidence="10 11">
    <name type="scientific">Pseudochrobactrum asaccharolyticum</name>
    <dbReference type="NCBI Taxonomy" id="354351"/>
    <lineage>
        <taxon>Bacteria</taxon>
        <taxon>Pseudomonadati</taxon>
        <taxon>Pseudomonadota</taxon>
        <taxon>Alphaproteobacteria</taxon>
        <taxon>Hyphomicrobiales</taxon>
        <taxon>Brucellaceae</taxon>
        <taxon>Pseudochrobactrum</taxon>
    </lineage>
</organism>
<evidence type="ECO:0000313" key="10">
    <source>
        <dbReference type="EMBL" id="RBO98442.1"/>
    </source>
</evidence>
<evidence type="ECO:0000256" key="1">
    <source>
        <dbReference type="ARBA" id="ARBA00004651"/>
    </source>
</evidence>
<feature type="domain" description="Tyrosine-protein kinase G-rich" evidence="9">
    <location>
        <begin position="419"/>
        <end position="496"/>
    </location>
</feature>
<dbReference type="InterPro" id="IPR003856">
    <property type="entry name" value="LPS_length_determ_N"/>
</dbReference>